<accession>A0A415HDU1</accession>
<name>A0A415HDU1_9BACE</name>
<reference evidence="1 2" key="1">
    <citation type="submission" date="2018-08" db="EMBL/GenBank/DDBJ databases">
        <title>A genome reference for cultivated species of the human gut microbiota.</title>
        <authorList>
            <person name="Zou Y."/>
            <person name="Xue W."/>
            <person name="Luo G."/>
        </authorList>
    </citation>
    <scope>NUCLEOTIDE SEQUENCE [LARGE SCALE GENOMIC DNA]</scope>
    <source>
        <strain evidence="1 2">AF39-6AC</strain>
    </source>
</reference>
<sequence length="91" mass="10560">MKVPNLKGLGKNQQQTIKFLKEGCVLVHVQYYSDHTQIFSIEDKFDVFKEISLIEFNSLVERNIIYSFSSIERTVNVTNTVYKLNPAVFVN</sequence>
<dbReference type="RefSeq" id="WP_036880323.1">
    <property type="nucleotide sequence ID" value="NZ_QROC01000061.1"/>
</dbReference>
<dbReference type="EMBL" id="QROC01000061">
    <property type="protein sequence ID" value="RHK89163.1"/>
    <property type="molecule type" value="Genomic_DNA"/>
</dbReference>
<comment type="caution">
    <text evidence="1">The sequence shown here is derived from an EMBL/GenBank/DDBJ whole genome shotgun (WGS) entry which is preliminary data.</text>
</comment>
<dbReference type="AlphaFoldDB" id="A0A415HDU1"/>
<evidence type="ECO:0000313" key="2">
    <source>
        <dbReference type="Proteomes" id="UP000284417"/>
    </source>
</evidence>
<gene>
    <name evidence="1" type="ORF">DW042_23775</name>
</gene>
<organism evidence="1 2">
    <name type="scientific">Bacteroides xylanisolvens</name>
    <dbReference type="NCBI Taxonomy" id="371601"/>
    <lineage>
        <taxon>Bacteria</taxon>
        <taxon>Pseudomonadati</taxon>
        <taxon>Bacteroidota</taxon>
        <taxon>Bacteroidia</taxon>
        <taxon>Bacteroidales</taxon>
        <taxon>Bacteroidaceae</taxon>
        <taxon>Bacteroides</taxon>
    </lineage>
</organism>
<dbReference type="Proteomes" id="UP000284417">
    <property type="component" value="Unassembled WGS sequence"/>
</dbReference>
<protein>
    <submittedName>
        <fullName evidence="1">Uncharacterized protein</fullName>
    </submittedName>
</protein>
<proteinExistence type="predicted"/>
<evidence type="ECO:0000313" key="1">
    <source>
        <dbReference type="EMBL" id="RHK89163.1"/>
    </source>
</evidence>